<sequence>MAVLLDPKNPHDAPENVAYFGLLPLCEITRAEDAPDFFGELGFGIGATLETVLASVLSGIGREEQDFLSAYRAAERDLEDKLKALRLEVRFSHLEAIFTAFGVEYRFSRYPSERREQVADTTAIFEPVERSAAIETGVFFHCAEVFAEAREQ</sequence>
<gene>
    <name evidence="1" type="ORF">X907_0513</name>
</gene>
<dbReference type="AlphaFoldDB" id="A0A3T0E6N8"/>
<proteinExistence type="predicted"/>
<dbReference type="EMBL" id="CP018911">
    <property type="protein sequence ID" value="AZU03061.1"/>
    <property type="molecule type" value="Genomic_DNA"/>
</dbReference>
<organism evidence="1 2">
    <name type="scientific">Glycocaulis alkaliphilus</name>
    <dbReference type="NCBI Taxonomy" id="1434191"/>
    <lineage>
        <taxon>Bacteria</taxon>
        <taxon>Pseudomonadati</taxon>
        <taxon>Pseudomonadota</taxon>
        <taxon>Alphaproteobacteria</taxon>
        <taxon>Maricaulales</taxon>
        <taxon>Maricaulaceae</taxon>
        <taxon>Glycocaulis</taxon>
    </lineage>
</organism>
<name>A0A3T0E6N8_9PROT</name>
<keyword evidence="2" id="KW-1185">Reference proteome</keyword>
<dbReference type="Proteomes" id="UP000286954">
    <property type="component" value="Chromosome"/>
</dbReference>
<accession>A0A3T0E6N8</accession>
<evidence type="ECO:0000313" key="2">
    <source>
        <dbReference type="Proteomes" id="UP000286954"/>
    </source>
</evidence>
<reference evidence="1 2" key="1">
    <citation type="submission" date="2016-12" db="EMBL/GenBank/DDBJ databases">
        <title>The genome of dimorphic prosthecate Glycocaulis alkaliphilus 6b-8t, isolated from crude oil dictates its adaptability in petroleum environments.</title>
        <authorList>
            <person name="Wu X.-L."/>
            <person name="Geng S."/>
        </authorList>
    </citation>
    <scope>NUCLEOTIDE SEQUENCE [LARGE SCALE GENOMIC DNA]</scope>
    <source>
        <strain evidence="1 2">6B-8</strain>
    </source>
</reference>
<evidence type="ECO:0000313" key="1">
    <source>
        <dbReference type="EMBL" id="AZU03061.1"/>
    </source>
</evidence>
<protein>
    <submittedName>
        <fullName evidence="1">Uncharacterized protein</fullName>
    </submittedName>
</protein>
<dbReference type="KEGG" id="gak:X907_0513"/>